<name>A0AAD9FSQ9_PAPLA</name>
<dbReference type="InterPro" id="IPR003594">
    <property type="entry name" value="HATPase_dom"/>
</dbReference>
<feature type="modified residue" description="4-aspartylphosphate" evidence="6">
    <location>
        <position position="1366"/>
    </location>
</feature>
<dbReference type="Proteomes" id="UP001182556">
    <property type="component" value="Unassembled WGS sequence"/>
</dbReference>
<dbReference type="InterPro" id="IPR011006">
    <property type="entry name" value="CheY-like_superfamily"/>
</dbReference>
<dbReference type="CDD" id="cd00082">
    <property type="entry name" value="HisKA"/>
    <property type="match status" value="1"/>
</dbReference>
<dbReference type="SMART" id="SM00387">
    <property type="entry name" value="HATPase_c"/>
    <property type="match status" value="1"/>
</dbReference>
<keyword evidence="3 6" id="KW-0597">Phosphoprotein</keyword>
<dbReference type="PRINTS" id="PR00344">
    <property type="entry name" value="BCTRLSENSOR"/>
</dbReference>
<dbReference type="Gene3D" id="3.40.50.2300">
    <property type="match status" value="1"/>
</dbReference>
<feature type="region of interest" description="Disordered" evidence="7">
    <location>
        <begin position="27"/>
        <end position="46"/>
    </location>
</feature>
<evidence type="ECO:0000259" key="9">
    <source>
        <dbReference type="PROSITE" id="PS50110"/>
    </source>
</evidence>
<dbReference type="GO" id="GO:0000155">
    <property type="term" value="F:phosphorelay sensor kinase activity"/>
    <property type="evidence" value="ECO:0007669"/>
    <property type="project" value="InterPro"/>
</dbReference>
<dbReference type="InterPro" id="IPR036097">
    <property type="entry name" value="HisK_dim/P_sf"/>
</dbReference>
<protein>
    <recommendedName>
        <fullName evidence="2">histidine kinase</fullName>
        <ecNumber evidence="2">2.7.13.3</ecNumber>
    </recommendedName>
</protein>
<feature type="compositionally biased region" description="Basic and acidic residues" evidence="7">
    <location>
        <begin position="413"/>
        <end position="429"/>
    </location>
</feature>
<accession>A0AAD9FSQ9</accession>
<dbReference type="InterPro" id="IPR003661">
    <property type="entry name" value="HisK_dim/P_dom"/>
</dbReference>
<dbReference type="SMART" id="SM00448">
    <property type="entry name" value="REC"/>
    <property type="match status" value="1"/>
</dbReference>
<keyword evidence="5" id="KW-0418">Kinase</keyword>
<sequence length="1455" mass="160232">MSIPRHEVPPVTDDEWAEVLKDYGRDRDDALAPTASRPSLSDATQPRLLEPEAELHSSPKLTPGLMHRDSFESLVEHCARSPYSHSSLIPPPVQTSTHASIDSLASGSNGVPVGLDLALQPPSPEVHANGLGVVTQNGMAREDSTTSLDPIHPDHLHRHAAIGIAYTIPGPQQVTDACAVPIDGERRSGDAERQKIRDHYEREGWLPGPQAGRTTRQDRKRAIRRLGLCCNQEESEERQAVMAKYAELAKQIFQTSTASVSILMGEEEIVWGSTPCASPDRYTSEQAVCSHAVLHEFPRCTVVADFSKDWRFQNNPAVKQSPQRFYASAPLRYSRNHLTVDIGALCIMDEHPRDTFDAREQSILLNLANMLVYQLITLQSEILAKKSSSMYEECISFLRRSVTPETREAKAEAEKLKKEVKDKEKEARKTDRRNKFAQANGSSPLKSTSRPRRASRADSKGTTASSQALEPPLAMKSGPRDSKIAKRDADVSEKTLYADAAKTLRRILKADAVAIVNIDEYQLFIRRATGTDFDASHRKIKDRTKESIITSFLQGKSWPTDIDPVIHYVPRSNRPGVTVLGTDSGDQACTFHFDRHGAEQTLSEFLETFLKTRHFWWDREDTQDELSQRIMDLMPGKAQTTLGAAFLSYEGKAKFAMFASWDRPPSAFGDSQTVALPFAWILGGCTAAALAVRKMRALEQSQISYSNLQAHELRTPLHQILAITQLLRSSMNDMADTPHALNTALLNASSLTTTQQIRDLLPFLDAIDTSGKTLHGIVDNILSFLDLKGKENMVSGASPSLLNSPSGVTQSLEVMFEELIHDACEEDKRSRRANGQPMCNIETVFEIIPPLLGEQVTEDAGGALRRAMSKILSNAYKFIEGEGCVEIYVDDVPDLLPPQGCEDLALSKRIKIRIVDNGKGMDQAFVRDKLGEPWAKEDPYATGSGLSIHLAYRIIDLMGGAMEITSGPGQGCIVELEVPVPRRTVTSPASPEMENSPNLALNDPAQLAKPADDIELKRRVALVGFDTEGPGSYGLGRLAAALEHQYTKLGCVMVEPKDADLILLEGRVEETLDGVKVLGDTPAKDIVFLVGAEHEAHPDVLALEKRLGKTVRRFRKPATPSILRETLFPGQSKALLAEVTTREGGVRTRINSPERVTAHGRTASSSNTLVGSATDEKPRPHFVDDAQPLKTPSLPGHETPTLIKDNASTCPIVARLATLWKPRNMDVEDAVACLSLGDYFSSRKRSSLTRTPSNASSTNAPSTLESQDTGSTPQLSTPVLGSDTDHLDVPGTQDHDEMEEELEESEEEVPEELVKVLVVEDNMVNRKILVKILSSKLPIEVLEAEDGHAAVERFKEFTSPVIVLLDINMPKMDGYQACMEMRAIEKAAGRKHPSQIIAVTALSGEGERHRGLVECGMNQWHTKPCSKATIHKIVEEARSVLIEARKELKVIREMV</sequence>
<dbReference type="InterPro" id="IPR001789">
    <property type="entry name" value="Sig_transdc_resp-reg_receiver"/>
</dbReference>
<feature type="region of interest" description="Disordered" evidence="7">
    <location>
        <begin position="1244"/>
        <end position="1309"/>
    </location>
</feature>
<feature type="compositionally biased region" description="Polar residues" evidence="7">
    <location>
        <begin position="1162"/>
        <end position="1171"/>
    </location>
</feature>
<dbReference type="InterPro" id="IPR005467">
    <property type="entry name" value="His_kinase_dom"/>
</dbReference>
<feature type="compositionally biased region" description="Polar residues" evidence="7">
    <location>
        <begin position="437"/>
        <end position="448"/>
    </location>
</feature>
<dbReference type="CDD" id="cd17546">
    <property type="entry name" value="REC_hyHK_CKI1_RcsC-like"/>
    <property type="match status" value="1"/>
</dbReference>
<dbReference type="GO" id="GO:0009927">
    <property type="term" value="F:histidine phosphotransfer kinase activity"/>
    <property type="evidence" value="ECO:0007669"/>
    <property type="project" value="TreeGrafter"/>
</dbReference>
<reference evidence="10" key="1">
    <citation type="submission" date="2023-02" db="EMBL/GenBank/DDBJ databases">
        <title>Identification and recombinant expression of a fungal hydrolase from Papiliotrema laurentii that hydrolyzes apple cutin and clears colloidal polyester polyurethane.</title>
        <authorList>
            <consortium name="DOE Joint Genome Institute"/>
            <person name="Roman V.A."/>
            <person name="Bojanowski C."/>
            <person name="Crable B.R."/>
            <person name="Wagner D.N."/>
            <person name="Hung C.S."/>
            <person name="Nadeau L.J."/>
            <person name="Schratz L."/>
            <person name="Haridas S."/>
            <person name="Pangilinan J."/>
            <person name="Lipzen A."/>
            <person name="Na H."/>
            <person name="Yan M."/>
            <person name="Ng V."/>
            <person name="Grigoriev I.V."/>
            <person name="Spatafora J.W."/>
            <person name="Barlow D."/>
            <person name="Biffinger J."/>
            <person name="Kelley-Loughnane N."/>
            <person name="Varaljay V.A."/>
            <person name="Crookes-Goodson W.J."/>
        </authorList>
    </citation>
    <scope>NUCLEOTIDE SEQUENCE</scope>
    <source>
        <strain evidence="10">5307AH</strain>
    </source>
</reference>
<dbReference type="Gene3D" id="3.30.565.10">
    <property type="entry name" value="Histidine kinase-like ATPase, C-terminal domain"/>
    <property type="match status" value="1"/>
</dbReference>
<dbReference type="Pfam" id="PF02518">
    <property type="entry name" value="HATPase_c"/>
    <property type="match status" value="1"/>
</dbReference>
<dbReference type="EMBL" id="JAODAN010000003">
    <property type="protein sequence ID" value="KAK1925513.1"/>
    <property type="molecule type" value="Genomic_DNA"/>
</dbReference>
<keyword evidence="11" id="KW-1185">Reference proteome</keyword>
<dbReference type="PROSITE" id="PS50110">
    <property type="entry name" value="RESPONSE_REGULATORY"/>
    <property type="match status" value="1"/>
</dbReference>
<dbReference type="PANTHER" id="PTHR43047:SF72">
    <property type="entry name" value="OSMOSENSING HISTIDINE PROTEIN KINASE SLN1"/>
    <property type="match status" value="1"/>
</dbReference>
<feature type="compositionally biased region" description="Polar residues" evidence="7">
    <location>
        <begin position="985"/>
        <end position="999"/>
    </location>
</feature>
<keyword evidence="4" id="KW-0808">Transferase</keyword>
<feature type="domain" description="Response regulatory" evidence="9">
    <location>
        <begin position="1315"/>
        <end position="1438"/>
    </location>
</feature>
<comment type="catalytic activity">
    <reaction evidence="1">
        <text>ATP + protein L-histidine = ADP + protein N-phospho-L-histidine.</text>
        <dbReference type="EC" id="2.7.13.3"/>
    </reaction>
</comment>
<evidence type="ECO:0000259" key="8">
    <source>
        <dbReference type="PROSITE" id="PS50109"/>
    </source>
</evidence>
<dbReference type="SUPFAM" id="SSF52172">
    <property type="entry name" value="CheY-like"/>
    <property type="match status" value="1"/>
</dbReference>
<gene>
    <name evidence="10" type="ORF">DB88DRAFT_484184</name>
</gene>
<evidence type="ECO:0000256" key="4">
    <source>
        <dbReference type="ARBA" id="ARBA00022679"/>
    </source>
</evidence>
<dbReference type="PROSITE" id="PS50109">
    <property type="entry name" value="HIS_KIN"/>
    <property type="match status" value="1"/>
</dbReference>
<dbReference type="InterPro" id="IPR004358">
    <property type="entry name" value="Sig_transdc_His_kin-like_C"/>
</dbReference>
<dbReference type="SUPFAM" id="SSF47384">
    <property type="entry name" value="Homodimeric domain of signal transducing histidine kinase"/>
    <property type="match status" value="1"/>
</dbReference>
<evidence type="ECO:0000256" key="6">
    <source>
        <dbReference type="PROSITE-ProRule" id="PRU00169"/>
    </source>
</evidence>
<feature type="region of interest" description="Disordered" evidence="7">
    <location>
        <begin position="1156"/>
        <end position="1193"/>
    </location>
</feature>
<dbReference type="Gene3D" id="3.30.450.40">
    <property type="match status" value="1"/>
</dbReference>
<feature type="compositionally biased region" description="Polar residues" evidence="7">
    <location>
        <begin position="1248"/>
        <end position="1279"/>
    </location>
</feature>
<evidence type="ECO:0000256" key="1">
    <source>
        <dbReference type="ARBA" id="ARBA00000085"/>
    </source>
</evidence>
<dbReference type="InterPro" id="IPR036890">
    <property type="entry name" value="HATPase_C_sf"/>
</dbReference>
<feature type="domain" description="Histidine kinase" evidence="8">
    <location>
        <begin position="708"/>
        <end position="982"/>
    </location>
</feature>
<comment type="caution">
    <text evidence="10">The sequence shown here is derived from an EMBL/GenBank/DDBJ whole genome shotgun (WGS) entry which is preliminary data.</text>
</comment>
<evidence type="ECO:0000313" key="11">
    <source>
        <dbReference type="Proteomes" id="UP001182556"/>
    </source>
</evidence>
<organism evidence="10 11">
    <name type="scientific">Papiliotrema laurentii</name>
    <name type="common">Cryptococcus laurentii</name>
    <dbReference type="NCBI Taxonomy" id="5418"/>
    <lineage>
        <taxon>Eukaryota</taxon>
        <taxon>Fungi</taxon>
        <taxon>Dikarya</taxon>
        <taxon>Basidiomycota</taxon>
        <taxon>Agaricomycotina</taxon>
        <taxon>Tremellomycetes</taxon>
        <taxon>Tremellales</taxon>
        <taxon>Rhynchogastremaceae</taxon>
        <taxon>Papiliotrema</taxon>
    </lineage>
</organism>
<dbReference type="SUPFAM" id="SSF55874">
    <property type="entry name" value="ATPase domain of HSP90 chaperone/DNA topoisomerase II/histidine kinase"/>
    <property type="match status" value="1"/>
</dbReference>
<evidence type="ECO:0000313" key="10">
    <source>
        <dbReference type="EMBL" id="KAK1925513.1"/>
    </source>
</evidence>
<evidence type="ECO:0000256" key="7">
    <source>
        <dbReference type="SAM" id="MobiDB-lite"/>
    </source>
</evidence>
<evidence type="ECO:0000256" key="5">
    <source>
        <dbReference type="ARBA" id="ARBA00022777"/>
    </source>
</evidence>
<dbReference type="EC" id="2.7.13.3" evidence="2"/>
<feature type="region of interest" description="Disordered" evidence="7">
    <location>
        <begin position="985"/>
        <end position="1004"/>
    </location>
</feature>
<evidence type="ECO:0000256" key="3">
    <source>
        <dbReference type="ARBA" id="ARBA00022553"/>
    </source>
</evidence>
<dbReference type="GO" id="GO:0005886">
    <property type="term" value="C:plasma membrane"/>
    <property type="evidence" value="ECO:0007669"/>
    <property type="project" value="TreeGrafter"/>
</dbReference>
<feature type="region of interest" description="Disordered" evidence="7">
    <location>
        <begin position="413"/>
        <end position="489"/>
    </location>
</feature>
<feature type="compositionally biased region" description="Basic and acidic residues" evidence="7">
    <location>
        <begin position="1174"/>
        <end position="1184"/>
    </location>
</feature>
<dbReference type="InterPro" id="IPR029016">
    <property type="entry name" value="GAF-like_dom_sf"/>
</dbReference>
<dbReference type="Gene3D" id="1.10.287.130">
    <property type="match status" value="1"/>
</dbReference>
<dbReference type="SUPFAM" id="SSF55781">
    <property type="entry name" value="GAF domain-like"/>
    <property type="match status" value="1"/>
</dbReference>
<proteinExistence type="predicted"/>
<evidence type="ECO:0000256" key="2">
    <source>
        <dbReference type="ARBA" id="ARBA00012438"/>
    </source>
</evidence>
<dbReference type="Pfam" id="PF00072">
    <property type="entry name" value="Response_reg"/>
    <property type="match status" value="1"/>
</dbReference>
<dbReference type="PANTHER" id="PTHR43047">
    <property type="entry name" value="TWO-COMPONENT HISTIDINE PROTEIN KINASE"/>
    <property type="match status" value="1"/>
</dbReference>
<feature type="compositionally biased region" description="Basic and acidic residues" evidence="7">
    <location>
        <begin position="478"/>
        <end position="489"/>
    </location>
</feature>
<feature type="compositionally biased region" description="Acidic residues" evidence="7">
    <location>
        <begin position="1296"/>
        <end position="1309"/>
    </location>
</feature>